<dbReference type="SUPFAM" id="SSF64268">
    <property type="entry name" value="PX domain"/>
    <property type="match status" value="1"/>
</dbReference>
<feature type="compositionally biased region" description="Low complexity" evidence="2">
    <location>
        <begin position="476"/>
        <end position="497"/>
    </location>
</feature>
<feature type="compositionally biased region" description="Basic residues" evidence="2">
    <location>
        <begin position="200"/>
        <end position="211"/>
    </location>
</feature>
<dbReference type="Pfam" id="PF00787">
    <property type="entry name" value="PX"/>
    <property type="match status" value="1"/>
</dbReference>
<dbReference type="Pfam" id="PF02194">
    <property type="entry name" value="PXA"/>
    <property type="match status" value="1"/>
</dbReference>
<dbReference type="PROSITE" id="PS51207">
    <property type="entry name" value="PXA"/>
    <property type="match status" value="1"/>
</dbReference>
<feature type="region of interest" description="Disordered" evidence="2">
    <location>
        <begin position="461"/>
        <end position="497"/>
    </location>
</feature>
<comment type="similarity">
    <text evidence="1">Belongs to the sorting nexin family.</text>
</comment>
<dbReference type="InterPro" id="IPR016137">
    <property type="entry name" value="RGS"/>
</dbReference>
<dbReference type="InterPro" id="IPR036305">
    <property type="entry name" value="RGS_sf"/>
</dbReference>
<dbReference type="InterPro" id="IPR044926">
    <property type="entry name" value="RGS_subdomain_2"/>
</dbReference>
<dbReference type="SUPFAM" id="SSF48097">
    <property type="entry name" value="Regulator of G-protein signaling, RGS"/>
    <property type="match status" value="1"/>
</dbReference>
<sequence>MEIVILGWVLLITLLCLTTFGFFWCFTVLIGCVTFLIGLLTVLYLQHANLENYLDSGLLENPLEDRNTNNGIKNIVSTLSEKRPRTTHKTDSRLTGSDVIDRALRDIVTYILRDYVHSWYNKITNLPNDDERSFDKAIRSSIQYAVSRVSERVKEVDWLSFLTTKLVDKVAEHIKLYRQAQQECTSLLTTNSSKISPKTSPKKHIKTHRRNKSDTDVKWNSSGQSNIQTKFYTDHQNADNQIKSDNIDEEAVELFLSKDSRGRIVSDERTLEEHLTSLVDLVLFFVLPAEDFACPSLRSILGSIISCFVLRPLFDLLSEPDTVNLIILKICCKDGPPAGEHLLTTLRFCNDVNELSVMREMLRAEIHQLRSSSSTHADSSIKQQIGSLQYGEKMVNNKLGQLKGNIEPDTSASTILPLLSFEQLLSGDVALSFYLDYLTQVNKQNYLFFYNTVEHWKTSVREQSQNKATKMRNIRNGSTSSTNANTSNGNNNNNALSTNDELRETAQKIYEKFLSEHKSDRVEVPSQMLNDLRLKIANKALIPSENWFDEIQDNVFGKFKTEDIFLTDFYRSRLYIHMLAELDMLTHGQHDYDCTSNLDNDSISSLEMVAGSSETDSGGAPDIDFCQSVLENDKLSECVMDGEALKHKVPLIQQTNADNNGYQKPKEYQFDDKKLSTKFDYMKHTRSRSDSIVRQRTLSPLRHNIKSGDYQASIEGSVATAKFAFEHYNASFLADNYDLTMEIIQTAIACEGGRSWGVYALNVLCHRKKVQDGSLNSRLQNDCSSPLLQWHVYRRYSHFLDLQKSVKKKYPDLSKLPFPAKRAFHNMDRTVLEHRKTVLNTFISALCEHARRIKHHTLTQRVYYYDGLLEMLIEFCEPQAYDKQVAKGAMIRTIDTIVSPLRSGMRSIKNMPDQLLNSVDEFVGGLSRVLLGVPDEIDADNPAIRSALVLLDEAFDLKGRSQWLRRGVLSKALQGTWLGTVVNRRLLQLAGSLAGHGMVLQAISYVRNALWPNGERAQSQPKRDQDTVHRTRIAAKTALLASFSEDLKHVLGSETTRIGLLNVCLLLQKKQLNVRLILVVFEDILTALYPNIGKALIAKNINVPPVRDNR</sequence>
<dbReference type="PANTHER" id="PTHR22775:SF3">
    <property type="entry name" value="SORTING NEXIN-13"/>
    <property type="match status" value="1"/>
</dbReference>
<dbReference type="InterPro" id="IPR013937">
    <property type="entry name" value="Sorting_nexin_C"/>
</dbReference>
<feature type="region of interest" description="Disordered" evidence="2">
    <location>
        <begin position="191"/>
        <end position="222"/>
    </location>
</feature>
<dbReference type="PROSITE" id="PS50132">
    <property type="entry name" value="RGS"/>
    <property type="match status" value="1"/>
</dbReference>
<feature type="transmembrane region" description="Helical" evidence="3">
    <location>
        <begin position="12"/>
        <end position="45"/>
    </location>
</feature>
<dbReference type="Pfam" id="PF08628">
    <property type="entry name" value="Nexin_C"/>
    <property type="match status" value="1"/>
</dbReference>
<keyword evidence="3" id="KW-1133">Transmembrane helix</keyword>
<dbReference type="Gene3D" id="3.30.1520.10">
    <property type="entry name" value="Phox-like domain"/>
    <property type="match status" value="1"/>
</dbReference>
<dbReference type="SMART" id="SM00312">
    <property type="entry name" value="PX"/>
    <property type="match status" value="1"/>
</dbReference>
<dbReference type="GO" id="GO:0005769">
    <property type="term" value="C:early endosome"/>
    <property type="evidence" value="ECO:0007669"/>
    <property type="project" value="TreeGrafter"/>
</dbReference>
<evidence type="ECO:0000259" key="5">
    <source>
        <dbReference type="PROSITE" id="PS50195"/>
    </source>
</evidence>
<feature type="domain" description="RGS" evidence="4">
    <location>
        <begin position="420"/>
        <end position="556"/>
    </location>
</feature>
<dbReference type="Pfam" id="PF00615">
    <property type="entry name" value="RGS"/>
    <property type="match status" value="1"/>
</dbReference>
<feature type="domain" description="PX" evidence="5">
    <location>
        <begin position="737"/>
        <end position="879"/>
    </location>
</feature>
<organism evidence="7">
    <name type="scientific">Xenopsylla cheopis</name>
    <name type="common">Oriental rat flea</name>
    <name type="synonym">Pulex cheopis</name>
    <dbReference type="NCBI Taxonomy" id="163159"/>
    <lineage>
        <taxon>Eukaryota</taxon>
        <taxon>Metazoa</taxon>
        <taxon>Ecdysozoa</taxon>
        <taxon>Arthropoda</taxon>
        <taxon>Hexapoda</taxon>
        <taxon>Insecta</taxon>
        <taxon>Pterygota</taxon>
        <taxon>Neoptera</taxon>
        <taxon>Endopterygota</taxon>
        <taxon>Siphonaptera</taxon>
        <taxon>Pulicidae</taxon>
        <taxon>Xenopsyllinae</taxon>
        <taxon>Xenopsylla</taxon>
    </lineage>
</organism>
<feature type="domain" description="PXA" evidence="6">
    <location>
        <begin position="97"/>
        <end position="336"/>
    </location>
</feature>
<dbReference type="SMART" id="SM00313">
    <property type="entry name" value="PXA"/>
    <property type="match status" value="1"/>
</dbReference>
<keyword evidence="3" id="KW-0472">Membrane</keyword>
<evidence type="ECO:0000259" key="4">
    <source>
        <dbReference type="PROSITE" id="PS50132"/>
    </source>
</evidence>
<name>A0A6M2DLF5_XENCH</name>
<evidence type="ECO:0000313" key="7">
    <source>
        <dbReference type="EMBL" id="NOV45828.1"/>
    </source>
</evidence>
<dbReference type="AlphaFoldDB" id="A0A6M2DLF5"/>
<dbReference type="InterPro" id="IPR001683">
    <property type="entry name" value="PX_dom"/>
</dbReference>
<dbReference type="InterPro" id="IPR036871">
    <property type="entry name" value="PX_dom_sf"/>
</dbReference>
<accession>A0A6M2DLF5</accession>
<dbReference type="InterPro" id="IPR003114">
    <property type="entry name" value="Phox_assoc"/>
</dbReference>
<evidence type="ECO:0000256" key="1">
    <source>
        <dbReference type="ARBA" id="ARBA00010883"/>
    </source>
</evidence>
<dbReference type="PANTHER" id="PTHR22775">
    <property type="entry name" value="SORTING NEXIN"/>
    <property type="match status" value="1"/>
</dbReference>
<protein>
    <submittedName>
        <fullName evidence="7">Putative sorting nexin-13-like isoform x1</fullName>
    </submittedName>
</protein>
<dbReference type="GO" id="GO:0035091">
    <property type="term" value="F:phosphatidylinositol binding"/>
    <property type="evidence" value="ECO:0007669"/>
    <property type="project" value="InterPro"/>
</dbReference>
<reference evidence="7" key="1">
    <citation type="submission" date="2020-03" db="EMBL/GenBank/DDBJ databases">
        <title>Transcriptomic Profiling of the Digestive Tract of the Rat Flea, Xenopsylla cheopis, Following Blood Feeding and Infection with Yersinia pestis.</title>
        <authorList>
            <person name="Bland D.M."/>
            <person name="Martens C.A."/>
            <person name="Virtaneva K."/>
            <person name="Kanakabandi K."/>
            <person name="Long D."/>
            <person name="Rosenke R."/>
            <person name="Saturday G.A."/>
            <person name="Hoyt F.H."/>
            <person name="Bruno D.P."/>
            <person name="Ribeiro J.M.C."/>
            <person name="Hinnebusch J."/>
        </authorList>
    </citation>
    <scope>NUCLEOTIDE SEQUENCE</scope>
</reference>
<evidence type="ECO:0000256" key="2">
    <source>
        <dbReference type="SAM" id="MobiDB-lite"/>
    </source>
</evidence>
<dbReference type="SMART" id="SM00315">
    <property type="entry name" value="RGS"/>
    <property type="match status" value="1"/>
</dbReference>
<dbReference type="Gene3D" id="1.10.167.10">
    <property type="entry name" value="Regulator of G-protein Signalling 4, domain 2"/>
    <property type="match status" value="1"/>
</dbReference>
<dbReference type="EMBL" id="GIIL01002102">
    <property type="protein sequence ID" value="NOV45828.1"/>
    <property type="molecule type" value="Transcribed_RNA"/>
</dbReference>
<evidence type="ECO:0000259" key="6">
    <source>
        <dbReference type="PROSITE" id="PS51207"/>
    </source>
</evidence>
<dbReference type="PROSITE" id="PS50195">
    <property type="entry name" value="PX"/>
    <property type="match status" value="1"/>
</dbReference>
<proteinExistence type="inferred from homology"/>
<evidence type="ECO:0000256" key="3">
    <source>
        <dbReference type="SAM" id="Phobius"/>
    </source>
</evidence>
<keyword evidence="3" id="KW-0812">Transmembrane</keyword>